<comment type="caution">
    <text evidence="1">The sequence shown here is derived from an EMBL/GenBank/DDBJ whole genome shotgun (WGS) entry which is preliminary data.</text>
</comment>
<gene>
    <name evidence="1" type="ORF">ACFQ44_02190</name>
</gene>
<keyword evidence="2" id="KW-1185">Reference proteome</keyword>
<dbReference type="Proteomes" id="UP001597189">
    <property type="component" value="Unassembled WGS sequence"/>
</dbReference>
<dbReference type="RefSeq" id="WP_203643586.1">
    <property type="nucleotide sequence ID" value="NZ_BOLN01000002.1"/>
</dbReference>
<accession>A0ABW4CYX0</accession>
<dbReference type="EMBL" id="JBHTOD010000002">
    <property type="protein sequence ID" value="MFD1454489.1"/>
    <property type="molecule type" value="Genomic_DNA"/>
</dbReference>
<reference evidence="2" key="1">
    <citation type="journal article" date="2019" name="Int. J. Syst. Evol. Microbiol.">
        <title>The Global Catalogue of Microorganisms (GCM) 10K type strain sequencing project: providing services to taxonomists for standard genome sequencing and annotation.</title>
        <authorList>
            <consortium name="The Broad Institute Genomics Platform"/>
            <consortium name="The Broad Institute Genome Sequencing Center for Infectious Disease"/>
            <person name="Wu L."/>
            <person name="Ma J."/>
        </authorList>
    </citation>
    <scope>NUCLEOTIDE SEQUENCE [LARGE SCALE GENOMIC DNA]</scope>
    <source>
        <strain evidence="2">CCM 8979</strain>
    </source>
</reference>
<organism evidence="1 2">
    <name type="scientific">Levilactobacillus lanxiensis</name>
    <dbReference type="NCBI Taxonomy" id="2799568"/>
    <lineage>
        <taxon>Bacteria</taxon>
        <taxon>Bacillati</taxon>
        <taxon>Bacillota</taxon>
        <taxon>Bacilli</taxon>
        <taxon>Lactobacillales</taxon>
        <taxon>Lactobacillaceae</taxon>
        <taxon>Levilactobacillus</taxon>
    </lineage>
</organism>
<sequence>MLTYQAAYAKTVTNITDRVVDLRKTLLTLPRQQQPGTRHWSWILAPTWSATSSEQNQDGELYVDLQVHLDYLVDLLLFIERDQLSGLSGEMTSYFEKHDLYWWQSALSLVGNPPYLAPEIIAHDYYVLANQAQKRHALPIPGEI</sequence>
<evidence type="ECO:0000313" key="1">
    <source>
        <dbReference type="EMBL" id="MFD1454489.1"/>
    </source>
</evidence>
<protein>
    <submittedName>
        <fullName evidence="1">Uncharacterized protein</fullName>
    </submittedName>
</protein>
<name>A0ABW4CYX0_9LACO</name>
<proteinExistence type="predicted"/>
<evidence type="ECO:0000313" key="2">
    <source>
        <dbReference type="Proteomes" id="UP001597189"/>
    </source>
</evidence>